<accession>A0ABR5T8B9</accession>
<proteinExistence type="predicted"/>
<dbReference type="EMBL" id="LNJQ01000003">
    <property type="protein sequence ID" value="KWZ39541.1"/>
    <property type="molecule type" value="Genomic_DNA"/>
</dbReference>
<name>A0ABR5T8B9_9BURK</name>
<protein>
    <submittedName>
        <fullName evidence="1">Uncharacterized protein</fullName>
    </submittedName>
</protein>
<evidence type="ECO:0000313" key="1">
    <source>
        <dbReference type="EMBL" id="KWZ39541.1"/>
    </source>
</evidence>
<dbReference type="Proteomes" id="UP000070255">
    <property type="component" value="Unassembled WGS sequence"/>
</dbReference>
<comment type="caution">
    <text evidence="1">The sequence shown here is derived from an EMBL/GenBank/DDBJ whole genome shotgun (WGS) entry which is preliminary data.</text>
</comment>
<sequence length="91" mass="9587">MTQSVAGDSENPGQAKKAGRILINFDQAKQLLEFFGGLDSEVVAAECAEGHAGPGLYIWCEDHPEEGASFLGLGGFACENAPAYNNIERVG</sequence>
<keyword evidence="2" id="KW-1185">Reference proteome</keyword>
<dbReference type="RefSeq" id="WP_060822495.1">
    <property type="nucleotide sequence ID" value="NZ_LNJQ01000003.1"/>
</dbReference>
<reference evidence="1 2" key="1">
    <citation type="submission" date="2015-11" db="EMBL/GenBank/DDBJ databases">
        <authorList>
            <person name="Sahl J."/>
            <person name="Wagner D."/>
            <person name="Keim P."/>
        </authorList>
    </citation>
    <scope>NUCLEOTIDE SEQUENCE [LARGE SCALE GENOMIC DNA]</scope>
    <source>
        <strain evidence="1 2">BDU18</strain>
    </source>
</reference>
<organism evidence="1 2">
    <name type="scientific">Burkholderia savannae</name>
    <dbReference type="NCBI Taxonomy" id="1637837"/>
    <lineage>
        <taxon>Bacteria</taxon>
        <taxon>Pseudomonadati</taxon>
        <taxon>Pseudomonadota</taxon>
        <taxon>Betaproteobacteria</taxon>
        <taxon>Burkholderiales</taxon>
        <taxon>Burkholderiaceae</taxon>
        <taxon>Burkholderia</taxon>
        <taxon>pseudomallei group</taxon>
    </lineage>
</organism>
<gene>
    <name evidence="1" type="ORF">WS72_19205</name>
</gene>
<evidence type="ECO:0000313" key="2">
    <source>
        <dbReference type="Proteomes" id="UP000070255"/>
    </source>
</evidence>